<evidence type="ECO:0000313" key="3">
    <source>
        <dbReference type="Proteomes" id="UP000472372"/>
    </source>
</evidence>
<feature type="domain" description="DUF427" evidence="1">
    <location>
        <begin position="147"/>
        <end position="239"/>
    </location>
</feature>
<sequence length="252" mass="28761">MTGTSDLVKLAQKLLAHGPYKFEHTSRRVRALFNGKYAFDTTKAYHVWEYEPRYPQFYVPLSSFTRDAEICKAAPVDGTDGGAHLAKLTVGNRSSNRVIIFNTGVLRDFVKVDFGAVDQWFEEDMPIYCHPKDPYKRIDILPSTRCVKVAIDGVTLAESSNALFLLETTLPTRYYVPPTSVNWECLTPSDTATLCPYKGKANYYNITVNGRVYRDLVWHYRYPTTESAPIAGHLCFYNEKVDIWVDGEKEQM</sequence>
<dbReference type="InterPro" id="IPR007361">
    <property type="entry name" value="DUF427"/>
</dbReference>
<dbReference type="PANTHER" id="PTHR34310:SF9">
    <property type="entry name" value="BLR5716 PROTEIN"/>
    <property type="match status" value="1"/>
</dbReference>
<gene>
    <name evidence="2" type="ORF">PTTW11_05341</name>
</gene>
<dbReference type="AlphaFoldDB" id="A0A6S6W1G5"/>
<evidence type="ECO:0000259" key="1">
    <source>
        <dbReference type="Pfam" id="PF04248"/>
    </source>
</evidence>
<dbReference type="EMBL" id="HG992980">
    <property type="protein sequence ID" value="CAE7034075.1"/>
    <property type="molecule type" value="Genomic_DNA"/>
</dbReference>
<dbReference type="Proteomes" id="UP000472372">
    <property type="component" value="Chromosome 4"/>
</dbReference>
<dbReference type="Pfam" id="PF04248">
    <property type="entry name" value="NTP_transf_9"/>
    <property type="match status" value="1"/>
</dbReference>
<dbReference type="InterPro" id="IPR038694">
    <property type="entry name" value="DUF427_sf"/>
</dbReference>
<reference evidence="2" key="1">
    <citation type="submission" date="2021-02" db="EMBL/GenBank/DDBJ databases">
        <authorList>
            <person name="Syme A R."/>
            <person name="Syme A R."/>
            <person name="Moolhuijzen P."/>
        </authorList>
    </citation>
    <scope>NUCLEOTIDE SEQUENCE</scope>
    <source>
        <strain evidence="2">W1-1</strain>
    </source>
</reference>
<protein>
    <recommendedName>
        <fullName evidence="1">DUF427 domain-containing protein</fullName>
    </recommendedName>
</protein>
<organism evidence="2 3">
    <name type="scientific">Pyrenophora teres f. teres</name>
    <dbReference type="NCBI Taxonomy" id="97479"/>
    <lineage>
        <taxon>Eukaryota</taxon>
        <taxon>Fungi</taxon>
        <taxon>Dikarya</taxon>
        <taxon>Ascomycota</taxon>
        <taxon>Pezizomycotina</taxon>
        <taxon>Dothideomycetes</taxon>
        <taxon>Pleosporomycetidae</taxon>
        <taxon>Pleosporales</taxon>
        <taxon>Pleosporineae</taxon>
        <taxon>Pleosporaceae</taxon>
        <taxon>Pyrenophora</taxon>
    </lineage>
</organism>
<proteinExistence type="predicted"/>
<dbReference type="PANTHER" id="PTHR34310">
    <property type="entry name" value="DUF427 DOMAIN PROTEIN (AFU_ORTHOLOGUE AFUA_3G02220)"/>
    <property type="match status" value="1"/>
</dbReference>
<evidence type="ECO:0000313" key="2">
    <source>
        <dbReference type="EMBL" id="CAE7034075.1"/>
    </source>
</evidence>
<name>A0A6S6W1G5_9PLEO</name>
<accession>A0A6S6W1G5</accession>
<dbReference type="Gene3D" id="2.170.150.40">
    <property type="entry name" value="Domain of unknown function (DUF427)"/>
    <property type="match status" value="1"/>
</dbReference>